<gene>
    <name evidence="2" type="ORF">GCM10010411_67580</name>
</gene>
<dbReference type="Pfam" id="PF13560">
    <property type="entry name" value="HTH_31"/>
    <property type="match status" value="1"/>
</dbReference>
<dbReference type="CDD" id="cd00093">
    <property type="entry name" value="HTH_XRE"/>
    <property type="match status" value="1"/>
</dbReference>
<dbReference type="Proteomes" id="UP001501509">
    <property type="component" value="Unassembled WGS sequence"/>
</dbReference>
<reference evidence="2 3" key="1">
    <citation type="journal article" date="2019" name="Int. J. Syst. Evol. Microbiol.">
        <title>The Global Catalogue of Microorganisms (GCM) 10K type strain sequencing project: providing services to taxonomists for standard genome sequencing and annotation.</title>
        <authorList>
            <consortium name="The Broad Institute Genomics Platform"/>
            <consortium name="The Broad Institute Genome Sequencing Center for Infectious Disease"/>
            <person name="Wu L."/>
            <person name="Ma J."/>
        </authorList>
    </citation>
    <scope>NUCLEOTIDE SEQUENCE [LARGE SCALE GENOMIC DNA]</scope>
    <source>
        <strain evidence="2 3">JCM 6833</strain>
    </source>
</reference>
<protein>
    <submittedName>
        <fullName evidence="2">Helix-turn-helix transcriptional regulator</fullName>
    </submittedName>
</protein>
<keyword evidence="3" id="KW-1185">Reference proteome</keyword>
<dbReference type="EMBL" id="BAAATD010000010">
    <property type="protein sequence ID" value="GAA2622031.1"/>
    <property type="molecule type" value="Genomic_DNA"/>
</dbReference>
<dbReference type="PROSITE" id="PS50943">
    <property type="entry name" value="HTH_CROC1"/>
    <property type="match status" value="1"/>
</dbReference>
<sequence>MAGPVDDGARRIGENVRAARRASGKSLEATAGLVGRSKAWLSKVENGRTRLERRSDIAALARALEVSADYLMGGPTPEVQPERREYNLTGLQRVLLDYSPDDPPDVGARPIEFLRSEVDTADMALRVADYATVARILPDAIGELFVHAAAADGPGRDEALRLLVRACGSDATCTLRHLGEINLAWIAGERGQQAADMLGDPVWRGAAAYGRAHARSSANRPRALMLTPKIADEVEPHIGDDMFGRQVYGMLQLSSALACQVDGDDQGAAAHATEAARLAEGLGEDSDAFELFGPANTGVWRTSLAVESGQPGEALSFADSVEPRALSSKNRRAALLLERARARAMLGHSSEEVSRELRQAERLSPQQVHNHPLVRELVADMLNRAGGRDLRGLAWRMNLI</sequence>
<dbReference type="SMART" id="SM00530">
    <property type="entry name" value="HTH_XRE"/>
    <property type="match status" value="1"/>
</dbReference>
<proteinExistence type="predicted"/>
<comment type="caution">
    <text evidence="2">The sequence shown here is derived from an EMBL/GenBank/DDBJ whole genome shotgun (WGS) entry which is preliminary data.</text>
</comment>
<dbReference type="RefSeq" id="WP_344546533.1">
    <property type="nucleotide sequence ID" value="NZ_BAAATD010000010.1"/>
</dbReference>
<name>A0ABN3QBK0_9ACTN</name>
<evidence type="ECO:0000313" key="3">
    <source>
        <dbReference type="Proteomes" id="UP001501509"/>
    </source>
</evidence>
<feature type="domain" description="HTH cro/C1-type" evidence="1">
    <location>
        <begin position="16"/>
        <end position="71"/>
    </location>
</feature>
<dbReference type="InterPro" id="IPR010982">
    <property type="entry name" value="Lambda_DNA-bd_dom_sf"/>
</dbReference>
<accession>A0ABN3QBK0</accession>
<dbReference type="InterPro" id="IPR001387">
    <property type="entry name" value="Cro/C1-type_HTH"/>
</dbReference>
<dbReference type="Gene3D" id="1.10.260.40">
    <property type="entry name" value="lambda repressor-like DNA-binding domains"/>
    <property type="match status" value="1"/>
</dbReference>
<organism evidence="2 3">
    <name type="scientific">Actinomadura fulvescens</name>
    <dbReference type="NCBI Taxonomy" id="46160"/>
    <lineage>
        <taxon>Bacteria</taxon>
        <taxon>Bacillati</taxon>
        <taxon>Actinomycetota</taxon>
        <taxon>Actinomycetes</taxon>
        <taxon>Streptosporangiales</taxon>
        <taxon>Thermomonosporaceae</taxon>
        <taxon>Actinomadura</taxon>
    </lineage>
</organism>
<evidence type="ECO:0000313" key="2">
    <source>
        <dbReference type="EMBL" id="GAA2622031.1"/>
    </source>
</evidence>
<dbReference type="SUPFAM" id="SSF47413">
    <property type="entry name" value="lambda repressor-like DNA-binding domains"/>
    <property type="match status" value="1"/>
</dbReference>
<evidence type="ECO:0000259" key="1">
    <source>
        <dbReference type="PROSITE" id="PS50943"/>
    </source>
</evidence>